<gene>
    <name evidence="5" type="primary">bioC</name>
    <name evidence="5" type="ORF">HCCG_00701</name>
</gene>
<evidence type="ECO:0000256" key="1">
    <source>
        <dbReference type="ARBA" id="ARBA00022603"/>
    </source>
</evidence>
<name>A0ABN0B9F6_9HELI</name>
<dbReference type="EMBL" id="DS990391">
    <property type="protein sequence ID" value="EFR46155.1"/>
    <property type="molecule type" value="Genomic_DNA"/>
</dbReference>
<sequence>MGRIMPTIKKPRVASNDFNLISFYKARCTYNQNSPIQHAMRFHLLDLLKKHTNRKYFDSIFEFGAGMGELTTLVCKSFDFQRYITNDFYPYDMGAVLHDERISHFAFDMTQLCTHSLATEQFELIISNACLQWLDCISTLTTLKSMIARGGILALSSFGQDNMHEIRNITGVGLQYESLDTIHTLLAQDFKILALESTHHYLHFDNALEVFRHLKLSGVNAFGTSKPFALTKTMLKDYSKKFNNTLTYEPLYILALKR</sequence>
<organism evidence="5 6">
    <name type="scientific">Helicobacter cinaedi CCUG 18818 = ATCC BAA-847</name>
    <dbReference type="NCBI Taxonomy" id="537971"/>
    <lineage>
        <taxon>Bacteria</taxon>
        <taxon>Pseudomonadati</taxon>
        <taxon>Campylobacterota</taxon>
        <taxon>Epsilonproteobacteria</taxon>
        <taxon>Campylobacterales</taxon>
        <taxon>Helicobacteraceae</taxon>
        <taxon>Helicobacter</taxon>
    </lineage>
</organism>
<dbReference type="Proteomes" id="UP000005755">
    <property type="component" value="Unassembled WGS sequence"/>
</dbReference>
<keyword evidence="4" id="KW-0093">Biotin biosynthesis</keyword>
<dbReference type="SUPFAM" id="SSF53335">
    <property type="entry name" value="S-adenosyl-L-methionine-dependent methyltransferases"/>
    <property type="match status" value="1"/>
</dbReference>
<keyword evidence="2" id="KW-0808">Transferase</keyword>
<evidence type="ECO:0000313" key="6">
    <source>
        <dbReference type="Proteomes" id="UP000005755"/>
    </source>
</evidence>
<dbReference type="InterPro" id="IPR011814">
    <property type="entry name" value="BioC"/>
</dbReference>
<keyword evidence="1" id="KW-0489">Methyltransferase</keyword>
<keyword evidence="3" id="KW-0949">S-adenosyl-L-methionine</keyword>
<dbReference type="Gene3D" id="3.40.50.150">
    <property type="entry name" value="Vaccinia Virus protein VP39"/>
    <property type="match status" value="1"/>
</dbReference>
<dbReference type="NCBIfam" id="TIGR02072">
    <property type="entry name" value="BioC"/>
    <property type="match status" value="1"/>
</dbReference>
<evidence type="ECO:0000256" key="2">
    <source>
        <dbReference type="ARBA" id="ARBA00022679"/>
    </source>
</evidence>
<evidence type="ECO:0000256" key="4">
    <source>
        <dbReference type="ARBA" id="ARBA00022756"/>
    </source>
</evidence>
<evidence type="ECO:0000256" key="3">
    <source>
        <dbReference type="ARBA" id="ARBA00022691"/>
    </source>
</evidence>
<protein>
    <submittedName>
        <fullName evidence="5">Biotin biosynthesis protein BioC</fullName>
    </submittedName>
</protein>
<reference evidence="6" key="1">
    <citation type="journal article" date="2014" name="Genome Announc.">
        <title>Draft genome sequences of six enterohepatic helicobacter species isolated from humans and one from rhesus macaques.</title>
        <authorList>
            <person name="Shen Z."/>
            <person name="Sheh A."/>
            <person name="Young S.K."/>
            <person name="Abouelliel A."/>
            <person name="Ward D.V."/>
            <person name="Earl A.M."/>
            <person name="Fox J.G."/>
        </authorList>
    </citation>
    <scope>NUCLEOTIDE SEQUENCE [LARGE SCALE GENOMIC DNA]</scope>
    <source>
        <strain evidence="6">CCUG 18818</strain>
    </source>
</reference>
<evidence type="ECO:0000313" key="5">
    <source>
        <dbReference type="EMBL" id="EFR46155.1"/>
    </source>
</evidence>
<accession>A0ABN0B9F6</accession>
<dbReference type="InterPro" id="IPR029063">
    <property type="entry name" value="SAM-dependent_MTases_sf"/>
</dbReference>
<proteinExistence type="predicted"/>
<keyword evidence="6" id="KW-1185">Reference proteome</keyword>